<accession>A0A0E9TN66</accession>
<proteinExistence type="predicted"/>
<sequence length="61" mass="6776">MHFSSLNYIPASICQQATFHIRVLRNAGLLTGLPDSQKITKKTEKLTVDMETSVGNLQLCL</sequence>
<protein>
    <submittedName>
        <fullName evidence="1">Uncharacterized protein</fullName>
    </submittedName>
</protein>
<name>A0A0E9TN66_ANGAN</name>
<dbReference type="AlphaFoldDB" id="A0A0E9TN66"/>
<evidence type="ECO:0000313" key="1">
    <source>
        <dbReference type="EMBL" id="JAH54290.1"/>
    </source>
</evidence>
<reference evidence="1" key="2">
    <citation type="journal article" date="2015" name="Fish Shellfish Immunol.">
        <title>Early steps in the European eel (Anguilla anguilla)-Vibrio vulnificus interaction in the gills: Role of the RtxA13 toxin.</title>
        <authorList>
            <person name="Callol A."/>
            <person name="Pajuelo D."/>
            <person name="Ebbesson L."/>
            <person name="Teles M."/>
            <person name="MacKenzie S."/>
            <person name="Amaro C."/>
        </authorList>
    </citation>
    <scope>NUCLEOTIDE SEQUENCE</scope>
</reference>
<reference evidence="1" key="1">
    <citation type="submission" date="2014-11" db="EMBL/GenBank/DDBJ databases">
        <authorList>
            <person name="Amaro Gonzalez C."/>
        </authorList>
    </citation>
    <scope>NUCLEOTIDE SEQUENCE</scope>
</reference>
<dbReference type="EMBL" id="GBXM01054287">
    <property type="protein sequence ID" value="JAH54290.1"/>
    <property type="molecule type" value="Transcribed_RNA"/>
</dbReference>
<organism evidence="1">
    <name type="scientific">Anguilla anguilla</name>
    <name type="common">European freshwater eel</name>
    <name type="synonym">Muraena anguilla</name>
    <dbReference type="NCBI Taxonomy" id="7936"/>
    <lineage>
        <taxon>Eukaryota</taxon>
        <taxon>Metazoa</taxon>
        <taxon>Chordata</taxon>
        <taxon>Craniata</taxon>
        <taxon>Vertebrata</taxon>
        <taxon>Euteleostomi</taxon>
        <taxon>Actinopterygii</taxon>
        <taxon>Neopterygii</taxon>
        <taxon>Teleostei</taxon>
        <taxon>Anguilliformes</taxon>
        <taxon>Anguillidae</taxon>
        <taxon>Anguilla</taxon>
    </lineage>
</organism>